<evidence type="ECO:0000256" key="1">
    <source>
        <dbReference type="ARBA" id="ARBA00022603"/>
    </source>
</evidence>
<dbReference type="GO" id="GO:0032259">
    <property type="term" value="P:methylation"/>
    <property type="evidence" value="ECO:0007669"/>
    <property type="project" value="UniProtKB-KW"/>
</dbReference>
<dbReference type="AlphaFoldDB" id="A0A7T9I0P1"/>
<protein>
    <submittedName>
        <fullName evidence="6">23S rRNA (Uracil(1939)-C(5))-methyltransferase RlmD</fullName>
        <ecNumber evidence="6">2.1.1.190</ecNumber>
    </submittedName>
</protein>
<dbReference type="PROSITE" id="PS01231">
    <property type="entry name" value="TRMA_2"/>
    <property type="match status" value="1"/>
</dbReference>
<dbReference type="Gene3D" id="2.40.50.1070">
    <property type="match status" value="1"/>
</dbReference>
<dbReference type="Proteomes" id="UP000596004">
    <property type="component" value="Chromosome"/>
</dbReference>
<feature type="binding site" evidence="4">
    <location>
        <position position="220"/>
    </location>
    <ligand>
        <name>S-adenosyl-L-methionine</name>
        <dbReference type="ChEBI" id="CHEBI:59789"/>
    </ligand>
</feature>
<evidence type="ECO:0000256" key="4">
    <source>
        <dbReference type="PROSITE-ProRule" id="PRU01024"/>
    </source>
</evidence>
<dbReference type="EMBL" id="CP064981">
    <property type="protein sequence ID" value="QQR92119.1"/>
    <property type="molecule type" value="Genomic_DNA"/>
</dbReference>
<reference evidence="6" key="1">
    <citation type="submission" date="2020-11" db="EMBL/GenBank/DDBJ databases">
        <title>Connecting structure to function with the recovery of over 1000 high-quality activated sludge metagenome-assembled genomes encoding full-length rRNA genes using long-read sequencing.</title>
        <authorList>
            <person name="Singleton C.M."/>
            <person name="Petriglieri F."/>
            <person name="Kristensen J.M."/>
            <person name="Kirkegaard R.H."/>
            <person name="Michaelsen T.Y."/>
            <person name="Andersen M.H."/>
            <person name="Karst S.M."/>
            <person name="Dueholm M.S."/>
            <person name="Nielsen P.H."/>
            <person name="Albertsen M."/>
        </authorList>
    </citation>
    <scope>NUCLEOTIDE SEQUENCE</scope>
    <source>
        <strain evidence="6">Fred_18-Q3-R57-64_BAT3C.431</strain>
    </source>
</reference>
<keyword evidence="2 4" id="KW-0808">Transferase</keyword>
<evidence type="ECO:0000256" key="5">
    <source>
        <dbReference type="PROSITE-ProRule" id="PRU10015"/>
    </source>
</evidence>
<sequence>MPQMMDFEDLEASFTPCMHLNECQGCPRMSDAYSQQIMAKKSYIQDALKDYIAHITVFPAEKLQFHRNKVDWWYDGEKHLGFRKKGDIRHTFKNEGCLLASKASQDVYKHIESFLAQQQLTPYNIYTHEGYLRYVIYRESKSLPQRVVGIITATADHADVIQSLATQLMENNLVSGVCWLVNTRYADTSEGDIQQQWGDCTLKENMSELVFEYPFTTFFQTNPQMAEHAQKFVLSRVTPGKTILDLFCGVGTFSIPLAKQADYLFGVELSKEAIQAAKKNAQQLPTRNTTFIANDVAKQLQQLEVEKRKFEIVVADPPRAGLSKKIFRRMLRLFPKQLIYISCNPESLQRDLKWLAEYCDFEVKHAAIFDFFPHTDHVETIVDITLNEIKWNKVNSERRRPSEDTASVELK</sequence>
<dbReference type="PROSITE" id="PS01230">
    <property type="entry name" value="TRMA_1"/>
    <property type="match status" value="1"/>
</dbReference>
<dbReference type="PROSITE" id="PS51687">
    <property type="entry name" value="SAM_MT_RNA_M5U"/>
    <property type="match status" value="1"/>
</dbReference>
<accession>A0A7T9I0P1</accession>
<evidence type="ECO:0000313" key="6">
    <source>
        <dbReference type="EMBL" id="QQR92119.1"/>
    </source>
</evidence>
<dbReference type="InterPro" id="IPR030390">
    <property type="entry name" value="MeTrfase_TrmA_AS"/>
</dbReference>
<feature type="binding site" evidence="4">
    <location>
        <position position="247"/>
    </location>
    <ligand>
        <name>S-adenosyl-L-methionine</name>
        <dbReference type="ChEBI" id="CHEBI:59789"/>
    </ligand>
</feature>
<name>A0A7T9I0P1_9ARCH</name>
<evidence type="ECO:0000256" key="3">
    <source>
        <dbReference type="ARBA" id="ARBA00022691"/>
    </source>
</evidence>
<dbReference type="PANTHER" id="PTHR11061">
    <property type="entry name" value="RNA M5U METHYLTRANSFERASE"/>
    <property type="match status" value="1"/>
</dbReference>
<evidence type="ECO:0000256" key="2">
    <source>
        <dbReference type="ARBA" id="ARBA00022679"/>
    </source>
</evidence>
<dbReference type="Gene3D" id="3.40.50.150">
    <property type="entry name" value="Vaccinia Virus protein VP39"/>
    <property type="match status" value="1"/>
</dbReference>
<feature type="binding site" evidence="4">
    <location>
        <position position="268"/>
    </location>
    <ligand>
        <name>S-adenosyl-L-methionine</name>
        <dbReference type="ChEBI" id="CHEBI:59789"/>
    </ligand>
</feature>
<dbReference type="InterPro" id="IPR029063">
    <property type="entry name" value="SAM-dependent_MTases_sf"/>
</dbReference>
<dbReference type="SUPFAM" id="SSF53335">
    <property type="entry name" value="S-adenosyl-L-methionine-dependent methyltransferases"/>
    <property type="match status" value="1"/>
</dbReference>
<gene>
    <name evidence="6" type="primary">rlmD</name>
    <name evidence="6" type="ORF">IPJ89_03055</name>
</gene>
<comment type="similarity">
    <text evidence="4">Belongs to the class I-like SAM-binding methyltransferase superfamily. RNA M5U methyltransferase family.</text>
</comment>
<dbReference type="GO" id="GO:0009451">
    <property type="term" value="P:RNA modification"/>
    <property type="evidence" value="ECO:0007669"/>
    <property type="project" value="UniProtKB-ARBA"/>
</dbReference>
<dbReference type="NCBIfam" id="TIGR00479">
    <property type="entry name" value="rumA"/>
    <property type="match status" value="1"/>
</dbReference>
<dbReference type="PANTHER" id="PTHR11061:SF30">
    <property type="entry name" value="TRNA (URACIL(54)-C(5))-METHYLTRANSFERASE"/>
    <property type="match status" value="1"/>
</dbReference>
<dbReference type="GO" id="GO:0008757">
    <property type="term" value="F:S-adenosylmethionine-dependent methyltransferase activity"/>
    <property type="evidence" value="ECO:0007669"/>
    <property type="project" value="UniProtKB-ARBA"/>
</dbReference>
<dbReference type="GO" id="GO:0008173">
    <property type="term" value="F:RNA methyltransferase activity"/>
    <property type="evidence" value="ECO:0007669"/>
    <property type="project" value="InterPro"/>
</dbReference>
<organism evidence="6">
    <name type="scientific">Candidatus Iainarchaeum sp</name>
    <dbReference type="NCBI Taxonomy" id="3101447"/>
    <lineage>
        <taxon>Archaea</taxon>
        <taxon>Candidatus Iainarchaeota</taxon>
        <taxon>Candidatus Iainarchaeia</taxon>
        <taxon>Candidatus Iainarchaeales</taxon>
        <taxon>Candidatus Iainarchaeaceae</taxon>
        <taxon>Candidatus Iainarchaeum</taxon>
    </lineage>
</organism>
<feature type="active site" description="Nucleophile" evidence="4">
    <location>
        <position position="343"/>
    </location>
</feature>
<dbReference type="CDD" id="cd02440">
    <property type="entry name" value="AdoMet_MTases"/>
    <property type="match status" value="1"/>
</dbReference>
<dbReference type="InterPro" id="IPR010280">
    <property type="entry name" value="U5_MeTrfase_fam"/>
</dbReference>
<dbReference type="Pfam" id="PF05958">
    <property type="entry name" value="tRNA_U5-meth_tr"/>
    <property type="match status" value="1"/>
</dbReference>
<dbReference type="GO" id="GO:0006396">
    <property type="term" value="P:RNA processing"/>
    <property type="evidence" value="ECO:0007669"/>
    <property type="project" value="InterPro"/>
</dbReference>
<keyword evidence="1 4" id="KW-0489">Methyltransferase</keyword>
<dbReference type="EC" id="2.1.1.190" evidence="6"/>
<feature type="active site" evidence="5">
    <location>
        <position position="343"/>
    </location>
</feature>
<keyword evidence="3 4" id="KW-0949">S-adenosyl-L-methionine</keyword>
<proteinExistence type="inferred from homology"/>
<dbReference type="InterPro" id="IPR030391">
    <property type="entry name" value="MeTrfase_TrmA_CS"/>
</dbReference>
<feature type="binding site" evidence="4">
    <location>
        <position position="316"/>
    </location>
    <ligand>
        <name>S-adenosyl-L-methionine</name>
        <dbReference type="ChEBI" id="CHEBI:59789"/>
    </ligand>
</feature>